<protein>
    <submittedName>
        <fullName evidence="2">Uncharacterized protein</fullName>
    </submittedName>
</protein>
<accession>A0A1Y2H5K6</accession>
<gene>
    <name evidence="2" type="ORF">BCR44DRAFT_1489400</name>
</gene>
<organism evidence="2 3">
    <name type="scientific">Catenaria anguillulae PL171</name>
    <dbReference type="NCBI Taxonomy" id="765915"/>
    <lineage>
        <taxon>Eukaryota</taxon>
        <taxon>Fungi</taxon>
        <taxon>Fungi incertae sedis</taxon>
        <taxon>Blastocladiomycota</taxon>
        <taxon>Blastocladiomycetes</taxon>
        <taxon>Blastocladiales</taxon>
        <taxon>Catenariaceae</taxon>
        <taxon>Catenaria</taxon>
    </lineage>
</organism>
<evidence type="ECO:0000313" key="3">
    <source>
        <dbReference type="Proteomes" id="UP000193411"/>
    </source>
</evidence>
<dbReference type="EMBL" id="MCFL01000124">
    <property type="protein sequence ID" value="ORZ29840.1"/>
    <property type="molecule type" value="Genomic_DNA"/>
</dbReference>
<keyword evidence="3" id="KW-1185">Reference proteome</keyword>
<sequence length="303" mass="32798">MSLPSLQCKPDATLATDGGIETRPLTEAPFDPLILLNVTLAIRRAIVSTQVRDIKALVANFVGTNAHEETVQDTPSSNSQTACAAFLDVALDAFFGLDGGFNIPDLLSPVFAAYVQEVAETLFVDGAAERDFVIATASSPSGKFANDFEMRLMSHGSVIAAMFVQEDPAEKLAEVARYTAQSIKMQALGRAIRFDPFIAVPFVGTTNGQLTVAWSAPQSAGYTFYTRRRQSRNHAMVSSITTKTHSGVQSPPLQLQVHEKRPRVADYALAQEAETTTAYLKASVHWSQRGSAGDCVTRGRWNP</sequence>
<reference evidence="2 3" key="1">
    <citation type="submission" date="2016-07" db="EMBL/GenBank/DDBJ databases">
        <title>Pervasive Adenine N6-methylation of Active Genes in Fungi.</title>
        <authorList>
            <consortium name="DOE Joint Genome Institute"/>
            <person name="Mondo S.J."/>
            <person name="Dannebaum R.O."/>
            <person name="Kuo R.C."/>
            <person name="Labutti K."/>
            <person name="Haridas S."/>
            <person name="Kuo A."/>
            <person name="Salamov A."/>
            <person name="Ahrendt S.R."/>
            <person name="Lipzen A."/>
            <person name="Sullivan W."/>
            <person name="Andreopoulos W.B."/>
            <person name="Clum A."/>
            <person name="Lindquist E."/>
            <person name="Daum C."/>
            <person name="Ramamoorthy G.K."/>
            <person name="Gryganskyi A."/>
            <person name="Culley D."/>
            <person name="Magnuson J.K."/>
            <person name="James T.Y."/>
            <person name="O'Malley M.A."/>
            <person name="Stajich J.E."/>
            <person name="Spatafora J.W."/>
            <person name="Visel A."/>
            <person name="Grigoriev I.V."/>
        </authorList>
    </citation>
    <scope>NUCLEOTIDE SEQUENCE [LARGE SCALE GENOMIC DNA]</scope>
    <source>
        <strain evidence="2 3">PL171</strain>
    </source>
</reference>
<proteinExistence type="predicted"/>
<name>A0A1Y2H5K6_9FUNG</name>
<dbReference type="AlphaFoldDB" id="A0A1Y2H5K6"/>
<comment type="caution">
    <text evidence="2">The sequence shown here is derived from an EMBL/GenBank/DDBJ whole genome shotgun (WGS) entry which is preliminary data.</text>
</comment>
<evidence type="ECO:0000256" key="1">
    <source>
        <dbReference type="SAM" id="MobiDB-lite"/>
    </source>
</evidence>
<evidence type="ECO:0000313" key="2">
    <source>
        <dbReference type="EMBL" id="ORZ29840.1"/>
    </source>
</evidence>
<dbReference type="Proteomes" id="UP000193411">
    <property type="component" value="Unassembled WGS sequence"/>
</dbReference>
<feature type="region of interest" description="Disordered" evidence="1">
    <location>
        <begin position="1"/>
        <end position="20"/>
    </location>
</feature>